<sequence length="87" mass="9516">MATRFHVPRTPRPNAPDFAFPRLGAGLRAVLLGRAPEERDPPDPDERAPEPPDDRGFAGVREPRAGAFPPLAAVLRFLVADPDMPPR</sequence>
<gene>
    <name evidence="2" type="ORF">QRX50_25320</name>
</gene>
<dbReference type="KEGG" id="acab:QRX50_25320"/>
<protein>
    <submittedName>
        <fullName evidence="2">Uncharacterized protein</fullName>
    </submittedName>
</protein>
<feature type="region of interest" description="Disordered" evidence="1">
    <location>
        <begin position="1"/>
        <end position="20"/>
    </location>
</feature>
<accession>A0A9Y2N2S3</accession>
<name>A0A9Y2N2S3_9PSEU</name>
<evidence type="ECO:0000313" key="3">
    <source>
        <dbReference type="Proteomes" id="UP001236014"/>
    </source>
</evidence>
<feature type="region of interest" description="Disordered" evidence="1">
    <location>
        <begin position="32"/>
        <end position="64"/>
    </location>
</feature>
<feature type="compositionally biased region" description="Basic and acidic residues" evidence="1">
    <location>
        <begin position="35"/>
        <end position="64"/>
    </location>
</feature>
<keyword evidence="3" id="KW-1185">Reference proteome</keyword>
<proteinExistence type="predicted"/>
<dbReference type="RefSeq" id="WP_285974775.1">
    <property type="nucleotide sequence ID" value="NZ_CP127294.1"/>
</dbReference>
<dbReference type="AlphaFoldDB" id="A0A9Y2N2S3"/>
<dbReference type="EMBL" id="CP127294">
    <property type="protein sequence ID" value="WIX84249.1"/>
    <property type="molecule type" value="Genomic_DNA"/>
</dbReference>
<organism evidence="2 3">
    <name type="scientific">Amycolatopsis carbonis</name>
    <dbReference type="NCBI Taxonomy" id="715471"/>
    <lineage>
        <taxon>Bacteria</taxon>
        <taxon>Bacillati</taxon>
        <taxon>Actinomycetota</taxon>
        <taxon>Actinomycetes</taxon>
        <taxon>Pseudonocardiales</taxon>
        <taxon>Pseudonocardiaceae</taxon>
        <taxon>Amycolatopsis</taxon>
    </lineage>
</organism>
<evidence type="ECO:0000313" key="2">
    <source>
        <dbReference type="EMBL" id="WIX84249.1"/>
    </source>
</evidence>
<dbReference type="Proteomes" id="UP001236014">
    <property type="component" value="Chromosome"/>
</dbReference>
<reference evidence="2 3" key="1">
    <citation type="submission" date="2023-06" db="EMBL/GenBank/DDBJ databases">
        <authorList>
            <person name="Oyuntsetseg B."/>
            <person name="Kim S.B."/>
        </authorList>
    </citation>
    <scope>NUCLEOTIDE SEQUENCE [LARGE SCALE GENOMIC DNA]</scope>
    <source>
        <strain evidence="2 3">2-15</strain>
    </source>
</reference>
<evidence type="ECO:0000256" key="1">
    <source>
        <dbReference type="SAM" id="MobiDB-lite"/>
    </source>
</evidence>